<dbReference type="EMBL" id="WIUZ02000012">
    <property type="protein sequence ID" value="KAF9782328.1"/>
    <property type="molecule type" value="Genomic_DNA"/>
</dbReference>
<feature type="region of interest" description="Disordered" evidence="1">
    <location>
        <begin position="1"/>
        <end position="106"/>
    </location>
</feature>
<feature type="compositionally biased region" description="Polar residues" evidence="1">
    <location>
        <begin position="452"/>
        <end position="462"/>
    </location>
</feature>
<organism evidence="3 4">
    <name type="scientific">Thelephora terrestris</name>
    <dbReference type="NCBI Taxonomy" id="56493"/>
    <lineage>
        <taxon>Eukaryota</taxon>
        <taxon>Fungi</taxon>
        <taxon>Dikarya</taxon>
        <taxon>Basidiomycota</taxon>
        <taxon>Agaricomycotina</taxon>
        <taxon>Agaricomycetes</taxon>
        <taxon>Thelephorales</taxon>
        <taxon>Thelephoraceae</taxon>
        <taxon>Thelephora</taxon>
    </lineage>
</organism>
<keyword evidence="2" id="KW-1133">Transmembrane helix</keyword>
<feature type="compositionally biased region" description="Polar residues" evidence="1">
    <location>
        <begin position="87"/>
        <end position="101"/>
    </location>
</feature>
<feature type="transmembrane region" description="Helical" evidence="2">
    <location>
        <begin position="350"/>
        <end position="375"/>
    </location>
</feature>
<gene>
    <name evidence="3" type="ORF">BJ322DRAFT_1075621</name>
</gene>
<evidence type="ECO:0000313" key="4">
    <source>
        <dbReference type="Proteomes" id="UP000736335"/>
    </source>
</evidence>
<keyword evidence="2" id="KW-0472">Membrane</keyword>
<feature type="transmembrane region" description="Helical" evidence="2">
    <location>
        <begin position="205"/>
        <end position="228"/>
    </location>
</feature>
<name>A0A9P6H9B3_9AGAM</name>
<dbReference type="PANTHER" id="PTHR35872:SF2">
    <property type="entry name" value="INTEGRAL MEMBRANE PROTEIN (AFU_ORTHOLOGUE AFUA_5G07110)"/>
    <property type="match status" value="1"/>
</dbReference>
<reference evidence="3" key="1">
    <citation type="journal article" date="2020" name="Nat. Commun.">
        <title>Large-scale genome sequencing of mycorrhizal fungi provides insights into the early evolution of symbiotic traits.</title>
        <authorList>
            <person name="Miyauchi S."/>
            <person name="Kiss E."/>
            <person name="Kuo A."/>
            <person name="Drula E."/>
            <person name="Kohler A."/>
            <person name="Sanchez-Garcia M."/>
            <person name="Morin E."/>
            <person name="Andreopoulos B."/>
            <person name="Barry K.W."/>
            <person name="Bonito G."/>
            <person name="Buee M."/>
            <person name="Carver A."/>
            <person name="Chen C."/>
            <person name="Cichocki N."/>
            <person name="Clum A."/>
            <person name="Culley D."/>
            <person name="Crous P.W."/>
            <person name="Fauchery L."/>
            <person name="Girlanda M."/>
            <person name="Hayes R.D."/>
            <person name="Keri Z."/>
            <person name="LaButti K."/>
            <person name="Lipzen A."/>
            <person name="Lombard V."/>
            <person name="Magnuson J."/>
            <person name="Maillard F."/>
            <person name="Murat C."/>
            <person name="Nolan M."/>
            <person name="Ohm R.A."/>
            <person name="Pangilinan J."/>
            <person name="Pereira M.F."/>
            <person name="Perotto S."/>
            <person name="Peter M."/>
            <person name="Pfister S."/>
            <person name="Riley R."/>
            <person name="Sitrit Y."/>
            <person name="Stielow J.B."/>
            <person name="Szollosi G."/>
            <person name="Zifcakova L."/>
            <person name="Stursova M."/>
            <person name="Spatafora J.W."/>
            <person name="Tedersoo L."/>
            <person name="Vaario L.M."/>
            <person name="Yamada A."/>
            <person name="Yan M."/>
            <person name="Wang P."/>
            <person name="Xu J."/>
            <person name="Bruns T."/>
            <person name="Baldrian P."/>
            <person name="Vilgalys R."/>
            <person name="Dunand C."/>
            <person name="Henrissat B."/>
            <person name="Grigoriev I.V."/>
            <person name="Hibbett D."/>
            <person name="Nagy L.G."/>
            <person name="Martin F.M."/>
        </authorList>
    </citation>
    <scope>NUCLEOTIDE SEQUENCE</scope>
    <source>
        <strain evidence="3">UH-Tt-Lm1</strain>
    </source>
</reference>
<dbReference type="OrthoDB" id="3365211at2759"/>
<sequence>MPSIRVKTPRSFYKFLEGEPPGSPDPTNRRPRSKSVIEVFSGPPFLQSPDLQSPRPESYAPNLRRAYSRVSQQISNTSREGLPGPSSPLQYRGSNASQDNSAMWEEDDENEAVIDHLDVIDPQVATVSNLTNAANSIVIPPMSLYSLKPTVVLSRADRRSRLHLEEGGELGMENELDMHVADLLSEQNRFKGIMKGVWSFVKTPLGFVTAVYGFAVVFWGAAIVFFLAKFINFHNAEKQGFWVEVSSQVENALFTATGVGFIPFRAMDTYRMYNIWYFKRKVHQLRKERGLPPLLDEDDLPDPVYDPNYVHVLTDKEQRDLHYHQQQFMRSQTWYRPHGTATHRAFPINIALMICCCIDGNSFFQVILCGTMWGLNRFQRPPWSTGILIPTSFLCGIASAVLIWQGGKKTKRVEKVEQFLKNALAMEEKPRAPNQGSPLLSPRATPRLPTSPLVNSPITASGTDRDEKRDVDSMVIESMIVPPHEDIP</sequence>
<dbReference type="AlphaFoldDB" id="A0A9P6H9B3"/>
<accession>A0A9P6H9B3</accession>
<reference evidence="3" key="2">
    <citation type="submission" date="2020-11" db="EMBL/GenBank/DDBJ databases">
        <authorList>
            <consortium name="DOE Joint Genome Institute"/>
            <person name="Kuo A."/>
            <person name="Miyauchi S."/>
            <person name="Kiss E."/>
            <person name="Drula E."/>
            <person name="Kohler A."/>
            <person name="Sanchez-Garcia M."/>
            <person name="Andreopoulos B."/>
            <person name="Barry K.W."/>
            <person name="Bonito G."/>
            <person name="Buee M."/>
            <person name="Carver A."/>
            <person name="Chen C."/>
            <person name="Cichocki N."/>
            <person name="Clum A."/>
            <person name="Culley D."/>
            <person name="Crous P.W."/>
            <person name="Fauchery L."/>
            <person name="Girlanda M."/>
            <person name="Hayes R."/>
            <person name="Keri Z."/>
            <person name="Labutti K."/>
            <person name="Lipzen A."/>
            <person name="Lombard V."/>
            <person name="Magnuson J."/>
            <person name="Maillard F."/>
            <person name="Morin E."/>
            <person name="Murat C."/>
            <person name="Nolan M."/>
            <person name="Ohm R."/>
            <person name="Pangilinan J."/>
            <person name="Pereira M."/>
            <person name="Perotto S."/>
            <person name="Peter M."/>
            <person name="Riley R."/>
            <person name="Sitrit Y."/>
            <person name="Stielow B."/>
            <person name="Szollosi G."/>
            <person name="Zifcakova L."/>
            <person name="Stursova M."/>
            <person name="Spatafora J.W."/>
            <person name="Tedersoo L."/>
            <person name="Vaario L.-M."/>
            <person name="Yamada A."/>
            <person name="Yan M."/>
            <person name="Wang P."/>
            <person name="Xu J."/>
            <person name="Bruns T."/>
            <person name="Baldrian P."/>
            <person name="Vilgalys R."/>
            <person name="Henrissat B."/>
            <person name="Grigoriev I.V."/>
            <person name="Hibbett D."/>
            <person name="Nagy L.G."/>
            <person name="Martin F.M."/>
        </authorList>
    </citation>
    <scope>NUCLEOTIDE SEQUENCE</scope>
    <source>
        <strain evidence="3">UH-Tt-Lm1</strain>
    </source>
</reference>
<evidence type="ECO:0000256" key="2">
    <source>
        <dbReference type="SAM" id="Phobius"/>
    </source>
</evidence>
<feature type="compositionally biased region" description="Basic and acidic residues" evidence="1">
    <location>
        <begin position="463"/>
        <end position="472"/>
    </location>
</feature>
<protein>
    <submittedName>
        <fullName evidence="3">Uncharacterized protein</fullName>
    </submittedName>
</protein>
<feature type="transmembrane region" description="Helical" evidence="2">
    <location>
        <begin position="387"/>
        <end position="404"/>
    </location>
</feature>
<dbReference type="InterPro" id="IPR021369">
    <property type="entry name" value="DUF2985"/>
</dbReference>
<dbReference type="PANTHER" id="PTHR35872">
    <property type="entry name" value="INTEGRAL MEMBRANE PROTEIN (AFU_ORTHOLOGUE AFUA_5G07110)"/>
    <property type="match status" value="1"/>
</dbReference>
<keyword evidence="2" id="KW-0812">Transmembrane</keyword>
<dbReference type="Proteomes" id="UP000736335">
    <property type="component" value="Unassembled WGS sequence"/>
</dbReference>
<feature type="region of interest" description="Disordered" evidence="1">
    <location>
        <begin position="427"/>
        <end position="472"/>
    </location>
</feature>
<keyword evidence="4" id="KW-1185">Reference proteome</keyword>
<comment type="caution">
    <text evidence="3">The sequence shown here is derived from an EMBL/GenBank/DDBJ whole genome shotgun (WGS) entry which is preliminary data.</text>
</comment>
<proteinExistence type="predicted"/>
<dbReference type="Pfam" id="PF11204">
    <property type="entry name" value="DUF2985"/>
    <property type="match status" value="1"/>
</dbReference>
<evidence type="ECO:0000313" key="3">
    <source>
        <dbReference type="EMBL" id="KAF9782328.1"/>
    </source>
</evidence>
<feature type="compositionally biased region" description="Polar residues" evidence="1">
    <location>
        <begin position="69"/>
        <end position="79"/>
    </location>
</feature>
<evidence type="ECO:0000256" key="1">
    <source>
        <dbReference type="SAM" id="MobiDB-lite"/>
    </source>
</evidence>